<evidence type="ECO:0000313" key="1">
    <source>
        <dbReference type="EMBL" id="KAI2385032.1"/>
    </source>
</evidence>
<gene>
    <name evidence="1" type="ORF">LOY88_004338</name>
</gene>
<comment type="caution">
    <text evidence="1">The sequence shown here is derived from an EMBL/GenBank/DDBJ whole genome shotgun (WGS) entry which is preliminary data.</text>
</comment>
<reference evidence="1" key="1">
    <citation type="journal article" date="2022" name="bioRxiv">
        <title>Population genetic analysis of Ophidiomyces ophidiicola, the causative agent of snake fungal disease, indicates recent introductions to the USA.</title>
        <authorList>
            <person name="Ladner J.T."/>
            <person name="Palmer J.M."/>
            <person name="Ettinger C.L."/>
            <person name="Stajich J.E."/>
            <person name="Farrell T.M."/>
            <person name="Glorioso B.M."/>
            <person name="Lawson B."/>
            <person name="Price S.J."/>
            <person name="Stengle A.G."/>
            <person name="Grear D.A."/>
            <person name="Lorch J.M."/>
        </authorList>
    </citation>
    <scope>NUCLEOTIDE SEQUENCE</scope>
    <source>
        <strain evidence="1">NWHC 24266-5</strain>
    </source>
</reference>
<accession>A0ACB8UTS8</accession>
<organism evidence="1">
    <name type="scientific">Ophidiomyces ophidiicola</name>
    <dbReference type="NCBI Taxonomy" id="1387563"/>
    <lineage>
        <taxon>Eukaryota</taxon>
        <taxon>Fungi</taxon>
        <taxon>Dikarya</taxon>
        <taxon>Ascomycota</taxon>
        <taxon>Pezizomycotina</taxon>
        <taxon>Eurotiomycetes</taxon>
        <taxon>Eurotiomycetidae</taxon>
        <taxon>Onygenales</taxon>
        <taxon>Onygenaceae</taxon>
        <taxon>Ophidiomyces</taxon>
    </lineage>
</organism>
<proteinExistence type="predicted"/>
<name>A0ACB8UTS8_9EURO</name>
<protein>
    <submittedName>
        <fullName evidence="1">Uncharacterized protein</fullName>
    </submittedName>
</protein>
<sequence length="249" mass="29005">MDKITKHRLNAACDEFIKAIDPLKACELASTFHPKQLTCRIFDEWKKGSYNVCIPVVFEDGTEGMGEKWMVRIPLLPRLAFPEEKMRSEIATMNYDRYIMEKTTIPIPKIHGYSITKDNILGLPFLLLEYVEGNSLHGTRIAALDPDLQNHLFAQIGEIYIQLYRQQFDRVGALTLNENGDWVFAENRPLTIDINEQELCGLDICRHLPYNRTFQSTIDYIYMIVNLIFNDFYRGRDCITSEEDAQYYL</sequence>
<dbReference type="EMBL" id="JALBCA010000064">
    <property type="protein sequence ID" value="KAI2385032.1"/>
    <property type="molecule type" value="Genomic_DNA"/>
</dbReference>